<name>A0ACB9QEC5_9MYRT</name>
<protein>
    <submittedName>
        <fullName evidence="1">Uncharacterized protein</fullName>
    </submittedName>
</protein>
<dbReference type="EMBL" id="CM042885">
    <property type="protein sequence ID" value="KAI4365102.1"/>
    <property type="molecule type" value="Genomic_DNA"/>
</dbReference>
<sequence length="520" mass="59312">MSGSKGMSKRKRRHASSDSSSSRPPVEGTSTRWGKKGRFPAGVRCLLSSSSFKSRKKKRRVAMLEKQMEEMKGQIEELRNQGEEHERQREEQERQREEEHESQIEELRTQLKKQGKKLKKQGKKIKKLKKKAPKQKPTSLSPGNPPPPESVQEGNAKLLKLRMEMKVSRPVYTTKNLVGDSGNSIRISLIDAENGQTIIRGPMSSIKVRVVVLGGNFDQEDHKFWDPEEFYRYITKGRTHKGPLLIGDLQVTLKEGVGFINNLRVMDNSSWMPDGKFRIGVHVDSGYYEVTRIREAFSEPIVVLEKRGELNEKHYPPQSSDPVWRLEGIGKDGTYCKKLNDNGITSVEQFLQDYNRQEHKLREILTSRMAPMRWEALIKHAQTCPPNGKWLVYRDESGVDLLFNNFASLTGFVWDGTCRPIDSLSDDEKQYVKKLVEAAYQKWEHATEGVGINPLHELVARPAGNHDGIPVGTFNVTNSGVVTEQEWTLQQFVAQEIGRNSHDLPNGDNYDSYLSIDELQ</sequence>
<keyword evidence="2" id="KW-1185">Reference proteome</keyword>
<organism evidence="1 2">
    <name type="scientific">Melastoma candidum</name>
    <dbReference type="NCBI Taxonomy" id="119954"/>
    <lineage>
        <taxon>Eukaryota</taxon>
        <taxon>Viridiplantae</taxon>
        <taxon>Streptophyta</taxon>
        <taxon>Embryophyta</taxon>
        <taxon>Tracheophyta</taxon>
        <taxon>Spermatophyta</taxon>
        <taxon>Magnoliopsida</taxon>
        <taxon>eudicotyledons</taxon>
        <taxon>Gunneridae</taxon>
        <taxon>Pentapetalae</taxon>
        <taxon>rosids</taxon>
        <taxon>malvids</taxon>
        <taxon>Myrtales</taxon>
        <taxon>Melastomataceae</taxon>
        <taxon>Melastomatoideae</taxon>
        <taxon>Melastomateae</taxon>
        <taxon>Melastoma</taxon>
    </lineage>
</organism>
<evidence type="ECO:0000313" key="1">
    <source>
        <dbReference type="EMBL" id="KAI4365102.1"/>
    </source>
</evidence>
<gene>
    <name evidence="1" type="ORF">MLD38_021121</name>
</gene>
<accession>A0ACB9QEC5</accession>
<comment type="caution">
    <text evidence="1">The sequence shown here is derived from an EMBL/GenBank/DDBJ whole genome shotgun (WGS) entry which is preliminary data.</text>
</comment>
<dbReference type="Proteomes" id="UP001057402">
    <property type="component" value="Chromosome 6"/>
</dbReference>
<evidence type="ECO:0000313" key="2">
    <source>
        <dbReference type="Proteomes" id="UP001057402"/>
    </source>
</evidence>
<reference evidence="2" key="1">
    <citation type="journal article" date="2023" name="Front. Plant Sci.">
        <title>Chromosomal-level genome assembly of Melastoma candidum provides insights into trichome evolution.</title>
        <authorList>
            <person name="Zhong Y."/>
            <person name="Wu W."/>
            <person name="Sun C."/>
            <person name="Zou P."/>
            <person name="Liu Y."/>
            <person name="Dai S."/>
            <person name="Zhou R."/>
        </authorList>
    </citation>
    <scope>NUCLEOTIDE SEQUENCE [LARGE SCALE GENOMIC DNA]</scope>
</reference>
<proteinExistence type="predicted"/>